<reference evidence="1 2" key="1">
    <citation type="submission" date="2016-10" db="EMBL/GenBank/DDBJ databases">
        <authorList>
            <person name="de Groot N.N."/>
        </authorList>
    </citation>
    <scope>NUCLEOTIDE SEQUENCE [LARGE SCALE GENOMIC DNA]</scope>
    <source>
        <strain evidence="1 2">ATCC 51327</strain>
    </source>
</reference>
<evidence type="ECO:0000313" key="1">
    <source>
        <dbReference type="EMBL" id="SFL87000.1"/>
    </source>
</evidence>
<organism evidence="1 2">
    <name type="scientific">Halanaerobium salsuginis</name>
    <dbReference type="NCBI Taxonomy" id="29563"/>
    <lineage>
        <taxon>Bacteria</taxon>
        <taxon>Bacillati</taxon>
        <taxon>Bacillota</taxon>
        <taxon>Clostridia</taxon>
        <taxon>Halanaerobiales</taxon>
        <taxon>Halanaerobiaceae</taxon>
        <taxon>Halanaerobium</taxon>
    </lineage>
</organism>
<dbReference type="NCBIfam" id="NF007788">
    <property type="entry name" value="PRK10481.1"/>
    <property type="match status" value="1"/>
</dbReference>
<dbReference type="InterPro" id="IPR010843">
    <property type="entry name" value="Uncharacterised_AroM"/>
</dbReference>
<dbReference type="Pfam" id="PF07302">
    <property type="entry name" value="AroM"/>
    <property type="match status" value="1"/>
</dbReference>
<dbReference type="RefSeq" id="WP_089862281.1">
    <property type="nucleotide sequence ID" value="NZ_FOTI01000038.1"/>
</dbReference>
<proteinExistence type="predicted"/>
<keyword evidence="2" id="KW-1185">Reference proteome</keyword>
<dbReference type="OrthoDB" id="9798683at2"/>
<dbReference type="STRING" id="29563.SAMN02983006_02244"/>
<accession>A0A1I4L7Q8</accession>
<sequence length="230" mass="25665">MAAVQKKLATITIGQSPRIDLVPELQQYLGDEIQIIEFGALDDYTLTEIENKFSPGPTDQVLVSRLRNGAEVKLAERHIVKLIQQKLELIASQNFEIVLLLCTGKFSALTSSAFLIQPQPLLYSVIKNLIWQQKELAVIVPKREQIELAQQNWLDLGINAEVTAASPYQNHQNNFALAKAAAKLKDKSAPIIYLDCMGYNQQMKKEVAHLTGKQVVLAREMAALVIKGLF</sequence>
<name>A0A1I4L7Q8_9FIRM</name>
<dbReference type="EMBL" id="FOTI01000038">
    <property type="protein sequence ID" value="SFL87000.1"/>
    <property type="molecule type" value="Genomic_DNA"/>
</dbReference>
<evidence type="ECO:0000313" key="2">
    <source>
        <dbReference type="Proteomes" id="UP000199006"/>
    </source>
</evidence>
<dbReference type="AlphaFoldDB" id="A0A1I4L7Q8"/>
<dbReference type="Proteomes" id="UP000199006">
    <property type="component" value="Unassembled WGS sequence"/>
</dbReference>
<gene>
    <name evidence="1" type="ORF">SAMN02983006_02244</name>
</gene>
<protein>
    <submittedName>
        <fullName evidence="1">Protein AroM</fullName>
    </submittedName>
</protein>